<dbReference type="Pfam" id="PF00656">
    <property type="entry name" value="Peptidase_C14"/>
    <property type="match status" value="1"/>
</dbReference>
<organism evidence="3 4">
    <name type="scientific">Mya arenaria</name>
    <name type="common">Soft-shell clam</name>
    <dbReference type="NCBI Taxonomy" id="6604"/>
    <lineage>
        <taxon>Eukaryota</taxon>
        <taxon>Metazoa</taxon>
        <taxon>Spiralia</taxon>
        <taxon>Lophotrochozoa</taxon>
        <taxon>Mollusca</taxon>
        <taxon>Bivalvia</taxon>
        <taxon>Autobranchia</taxon>
        <taxon>Heteroconchia</taxon>
        <taxon>Euheterodonta</taxon>
        <taxon>Imparidentia</taxon>
        <taxon>Neoheterodontei</taxon>
        <taxon>Myida</taxon>
        <taxon>Myoidea</taxon>
        <taxon>Myidae</taxon>
        <taxon>Mya</taxon>
    </lineage>
</organism>
<name>A0ABY7G688_MYAAR</name>
<feature type="domain" description="Caspase family p20" evidence="2">
    <location>
        <begin position="26"/>
        <end position="153"/>
    </location>
</feature>
<dbReference type="InterPro" id="IPR015917">
    <property type="entry name" value="Pept_C14A"/>
</dbReference>
<evidence type="ECO:0000256" key="1">
    <source>
        <dbReference type="ARBA" id="ARBA00010134"/>
    </source>
</evidence>
<dbReference type="PANTHER" id="PTHR22576:SF41">
    <property type="entry name" value="CASPASE 14, APOPTOSIS-RELATED CYSTEINE PEPTIDASE"/>
    <property type="match status" value="1"/>
</dbReference>
<evidence type="ECO:0000313" key="3">
    <source>
        <dbReference type="EMBL" id="WAR29945.1"/>
    </source>
</evidence>
<reference evidence="3" key="1">
    <citation type="submission" date="2022-11" db="EMBL/GenBank/DDBJ databases">
        <title>Centuries of genome instability and evolution in soft-shell clam transmissible cancer (bioRxiv).</title>
        <authorList>
            <person name="Hart S.F.M."/>
            <person name="Yonemitsu M.A."/>
            <person name="Giersch R.M."/>
            <person name="Beal B.F."/>
            <person name="Arriagada G."/>
            <person name="Davis B.W."/>
            <person name="Ostrander E.A."/>
            <person name="Goff S.P."/>
            <person name="Metzger M.J."/>
        </authorList>
    </citation>
    <scope>NUCLEOTIDE SEQUENCE</scope>
    <source>
        <strain evidence="3">MELC-2E11</strain>
        <tissue evidence="3">Siphon/mantle</tissue>
    </source>
</reference>
<dbReference type="EMBL" id="CP111027">
    <property type="protein sequence ID" value="WAR29945.1"/>
    <property type="molecule type" value="Genomic_DNA"/>
</dbReference>
<proteinExistence type="inferred from homology"/>
<feature type="non-terminal residue" evidence="3">
    <location>
        <position position="1"/>
    </location>
</feature>
<evidence type="ECO:0000313" key="4">
    <source>
        <dbReference type="Proteomes" id="UP001164746"/>
    </source>
</evidence>
<comment type="similarity">
    <text evidence="1">Belongs to the peptidase C14A family.</text>
</comment>
<protein>
    <submittedName>
        <fullName evidence="3">CASP4-like protein</fullName>
    </submittedName>
</protein>
<dbReference type="PRINTS" id="PR00376">
    <property type="entry name" value="IL1BCENZYME"/>
</dbReference>
<gene>
    <name evidence="3" type="ORF">MAR_003513</name>
</gene>
<dbReference type="InterPro" id="IPR029030">
    <property type="entry name" value="Caspase-like_dom_sf"/>
</dbReference>
<keyword evidence="4" id="KW-1185">Reference proteome</keyword>
<dbReference type="SUPFAM" id="SSF52129">
    <property type="entry name" value="Caspase-like"/>
    <property type="match status" value="1"/>
</dbReference>
<dbReference type="PROSITE" id="PS50208">
    <property type="entry name" value="CASPASE_P20"/>
    <property type="match status" value="1"/>
</dbReference>
<accession>A0ABY7G688</accession>
<dbReference type="InterPro" id="IPR001309">
    <property type="entry name" value="Pept_C14_p20"/>
</dbReference>
<dbReference type="InterPro" id="IPR011600">
    <property type="entry name" value="Pept_C14_caspase"/>
</dbReference>
<dbReference type="Proteomes" id="UP001164746">
    <property type="component" value="Chromosome 16"/>
</dbReference>
<dbReference type="SMART" id="SM00115">
    <property type="entry name" value="CASc"/>
    <property type="match status" value="1"/>
</dbReference>
<dbReference type="PANTHER" id="PTHR22576">
    <property type="entry name" value="MUCOSA ASSOCIATED LYMPHOID TISSUE LYMPHOMA TRANSLOCATION PROTEIN 1/PARACASPASE"/>
    <property type="match status" value="1"/>
</dbReference>
<sequence>YDNSIISPSPCTARYRSVALRTRDKRHRALLIFYNTEFDNLPEMESCRKDADLMEKTFREKFSGNFRISRFENKNLSKITSILNNLKSDSTLIPTDSMLMCYFSSHGSREGLVTKNGEILPYDEIYKHLRNDELLCMNGKPKLVMLDCCRGTKNHVFQQKLAGAGLHSKKIHSDMAILKASPEGYTTFAFEKQPSVFTKAFCGAISNSITLDYTDIVHETTAKIKQSKFSKQCVPESTSYLDARLIFKTSDT</sequence>
<dbReference type="Gene3D" id="3.40.50.1460">
    <property type="match status" value="1"/>
</dbReference>
<dbReference type="InterPro" id="IPR052039">
    <property type="entry name" value="Caspase-related_regulators"/>
</dbReference>
<evidence type="ECO:0000259" key="2">
    <source>
        <dbReference type="PROSITE" id="PS50208"/>
    </source>
</evidence>